<dbReference type="GO" id="GO:0016740">
    <property type="term" value="F:transferase activity"/>
    <property type="evidence" value="ECO:0007669"/>
    <property type="project" value="UniProtKB-KW"/>
</dbReference>
<sequence length="105" mass="11519">MVRDVRESGPASDEGPNILRIFFPSTDAILQKTLGLGSSPLPPNGRLNGCTSWWTEAFPTLFCSGGSYKPRRPRAGWHENDKVLQRPKAFQYSSNSRPDAGTGNP</sequence>
<organism evidence="2">
    <name type="scientific">Anopheles sinensis</name>
    <name type="common">Mosquito</name>
    <dbReference type="NCBI Taxonomy" id="74873"/>
    <lineage>
        <taxon>Eukaryota</taxon>
        <taxon>Metazoa</taxon>
        <taxon>Ecdysozoa</taxon>
        <taxon>Arthropoda</taxon>
        <taxon>Hexapoda</taxon>
        <taxon>Insecta</taxon>
        <taxon>Pterygota</taxon>
        <taxon>Neoptera</taxon>
        <taxon>Endopterygota</taxon>
        <taxon>Diptera</taxon>
        <taxon>Nematocera</taxon>
        <taxon>Culicoidea</taxon>
        <taxon>Culicidae</taxon>
        <taxon>Anophelinae</taxon>
        <taxon>Anopheles</taxon>
    </lineage>
</organism>
<dbReference type="EnsemblMetazoa" id="ASIC014758-RA">
    <property type="protein sequence ID" value="ASIC014758-PA"/>
    <property type="gene ID" value="ASIC014758"/>
</dbReference>
<dbReference type="Proteomes" id="UP000030765">
    <property type="component" value="Unassembled WGS sequence"/>
</dbReference>
<keyword evidence="2" id="KW-0808">Transferase</keyword>
<proteinExistence type="predicted"/>
<reference evidence="2 4" key="1">
    <citation type="journal article" date="2014" name="BMC Genomics">
        <title>Genome sequence of Anopheles sinensis provides insight into genetics basis of mosquito competence for malaria parasites.</title>
        <authorList>
            <person name="Zhou D."/>
            <person name="Zhang D."/>
            <person name="Ding G."/>
            <person name="Shi L."/>
            <person name="Hou Q."/>
            <person name="Ye Y."/>
            <person name="Xu Y."/>
            <person name="Zhou H."/>
            <person name="Xiong C."/>
            <person name="Li S."/>
            <person name="Yu J."/>
            <person name="Hong S."/>
            <person name="Yu X."/>
            <person name="Zou P."/>
            <person name="Chen C."/>
            <person name="Chang X."/>
            <person name="Wang W."/>
            <person name="Lv Y."/>
            <person name="Sun Y."/>
            <person name="Ma L."/>
            <person name="Shen B."/>
            <person name="Zhu C."/>
        </authorList>
    </citation>
    <scope>NUCLEOTIDE SEQUENCE [LARGE SCALE GENOMIC DNA]</scope>
</reference>
<keyword evidence="4" id="KW-1185">Reference proteome</keyword>
<evidence type="ECO:0000313" key="4">
    <source>
        <dbReference type="Proteomes" id="UP000030765"/>
    </source>
</evidence>
<dbReference type="EMBL" id="KE525321">
    <property type="protein sequence ID" value="KFB46757.1"/>
    <property type="molecule type" value="Genomic_DNA"/>
</dbReference>
<evidence type="ECO:0000313" key="3">
    <source>
        <dbReference type="EnsemblMetazoa" id="ASIC014758-PA"/>
    </source>
</evidence>
<evidence type="ECO:0000313" key="2">
    <source>
        <dbReference type="EMBL" id="KFB46757.1"/>
    </source>
</evidence>
<protein>
    <submittedName>
        <fullName evidence="2 3">S-adenosylmethionine:tRNA ribosyltransferase-isomerase</fullName>
    </submittedName>
</protein>
<name>A0A084W963_ANOSI</name>
<dbReference type="VEuPathDB" id="VectorBase:ASIC014758"/>
<dbReference type="EMBL" id="ATLV01021623">
    <property type="status" value="NOT_ANNOTATED_CDS"/>
    <property type="molecule type" value="Genomic_DNA"/>
</dbReference>
<dbReference type="AlphaFoldDB" id="A0A084W963"/>
<keyword evidence="2" id="KW-0413">Isomerase</keyword>
<feature type="compositionally biased region" description="Polar residues" evidence="1">
    <location>
        <begin position="91"/>
        <end position="105"/>
    </location>
</feature>
<evidence type="ECO:0000256" key="1">
    <source>
        <dbReference type="SAM" id="MobiDB-lite"/>
    </source>
</evidence>
<dbReference type="GO" id="GO:0016853">
    <property type="term" value="F:isomerase activity"/>
    <property type="evidence" value="ECO:0007669"/>
    <property type="project" value="UniProtKB-KW"/>
</dbReference>
<gene>
    <name evidence="2" type="ORF">ZHAS_00014758</name>
</gene>
<accession>A0A084W963</accession>
<reference evidence="3" key="2">
    <citation type="submission" date="2020-05" db="UniProtKB">
        <authorList>
            <consortium name="EnsemblMetazoa"/>
        </authorList>
    </citation>
    <scope>IDENTIFICATION</scope>
</reference>
<feature type="region of interest" description="Disordered" evidence="1">
    <location>
        <begin position="73"/>
        <end position="105"/>
    </location>
</feature>